<dbReference type="EMBL" id="MPIN01000006">
    <property type="protein sequence ID" value="OJH38378.1"/>
    <property type="molecule type" value="Genomic_DNA"/>
</dbReference>
<sequence length="427" mass="45902">MAARPKASLRPGQGGEPAVLELERPLAASLTPGQPLVAHFHSSEGVVLLREPAALGGFFAGSLSSLSVEEVLGHVVSGIRSGQLILQNGPVQRTVTFRDGQPTFAVSSVHHERLGSVVVQLGLVTPEQLHIALGKVTPSQRIGAVLTREGFLSEANLYSAMTYLVREVMLNLFEMAEGSFLFLEGRQPPPGDQVKLQERTRDLVIQGLKRGEAVARLRRRFPDDLMVTTGAEAPPPGEEALFARAAPGTSLGALRSFWEGSLFSFLTWVEERMRDGALVIQLKTTVPAVAPVAPVPRRASGTFAAIPPPVVAPMSPEERFNSLLAQIHTAIRLAGANPDLLRGFLESPQPGLEAAYEGVTLGPDGRLDVERIRQNVSSGGEALARAMTLEALDAFVSYALFSARNVLPGEMSERLYRGYRDLQEGLS</sequence>
<dbReference type="STRING" id="83449.BON30_24940"/>
<dbReference type="RefSeq" id="WP_071900884.1">
    <property type="nucleotide sequence ID" value="NZ_MPIN01000006.1"/>
</dbReference>
<feature type="domain" description="PatA-like N-terminal" evidence="1">
    <location>
        <begin position="60"/>
        <end position="210"/>
    </location>
</feature>
<evidence type="ECO:0000259" key="1">
    <source>
        <dbReference type="Pfam" id="PF14332"/>
    </source>
</evidence>
<protein>
    <recommendedName>
        <fullName evidence="1">PatA-like N-terminal domain-containing protein</fullName>
    </recommendedName>
</protein>
<keyword evidence="3" id="KW-1185">Reference proteome</keyword>
<gene>
    <name evidence="2" type="ORF">BON30_24940</name>
</gene>
<accession>A0A1L9B812</accession>
<evidence type="ECO:0000313" key="2">
    <source>
        <dbReference type="EMBL" id="OJH38378.1"/>
    </source>
</evidence>
<comment type="caution">
    <text evidence="2">The sequence shown here is derived from an EMBL/GenBank/DDBJ whole genome shotgun (WGS) entry which is preliminary data.</text>
</comment>
<name>A0A1L9B812_9BACT</name>
<reference evidence="3" key="1">
    <citation type="submission" date="2016-11" db="EMBL/GenBank/DDBJ databases">
        <authorList>
            <person name="Shukria A."/>
            <person name="Stevens D.C."/>
        </authorList>
    </citation>
    <scope>NUCLEOTIDE SEQUENCE [LARGE SCALE GENOMIC DNA]</scope>
    <source>
        <strain evidence="3">Cbfe23</strain>
    </source>
</reference>
<dbReference type="SUPFAM" id="SSF160246">
    <property type="entry name" value="EspE N-terminal domain-like"/>
    <property type="match status" value="1"/>
</dbReference>
<dbReference type="Proteomes" id="UP000182229">
    <property type="component" value="Unassembled WGS sequence"/>
</dbReference>
<dbReference type="InterPro" id="IPR037257">
    <property type="entry name" value="T2SS_E_N_sf"/>
</dbReference>
<proteinExistence type="predicted"/>
<dbReference type="AlphaFoldDB" id="A0A1L9B812"/>
<reference evidence="2 3" key="2">
    <citation type="submission" date="2016-12" db="EMBL/GenBank/DDBJ databases">
        <title>Draft Genome Sequence of Cystobacter ferrugineus Strain Cbfe23.</title>
        <authorList>
            <person name="Akbar S."/>
            <person name="Dowd S.E."/>
            <person name="Stevens D.C."/>
        </authorList>
    </citation>
    <scope>NUCLEOTIDE SEQUENCE [LARGE SCALE GENOMIC DNA]</scope>
    <source>
        <strain evidence="2 3">Cbfe23</strain>
    </source>
</reference>
<dbReference type="InterPro" id="IPR025497">
    <property type="entry name" value="PatA-like_N"/>
</dbReference>
<dbReference type="Pfam" id="PF14332">
    <property type="entry name" value="DUF4388"/>
    <property type="match status" value="1"/>
</dbReference>
<organism evidence="2 3">
    <name type="scientific">Cystobacter ferrugineus</name>
    <dbReference type="NCBI Taxonomy" id="83449"/>
    <lineage>
        <taxon>Bacteria</taxon>
        <taxon>Pseudomonadati</taxon>
        <taxon>Myxococcota</taxon>
        <taxon>Myxococcia</taxon>
        <taxon>Myxococcales</taxon>
        <taxon>Cystobacterineae</taxon>
        <taxon>Archangiaceae</taxon>
        <taxon>Cystobacter</taxon>
    </lineage>
</organism>
<dbReference type="OrthoDB" id="5522142at2"/>
<evidence type="ECO:0000313" key="3">
    <source>
        <dbReference type="Proteomes" id="UP000182229"/>
    </source>
</evidence>